<dbReference type="Pfam" id="PF13439">
    <property type="entry name" value="Glyco_transf_4"/>
    <property type="match status" value="1"/>
</dbReference>
<dbReference type="Gene3D" id="3.40.50.2000">
    <property type="entry name" value="Glycogen Phosphorylase B"/>
    <property type="match status" value="2"/>
</dbReference>
<evidence type="ECO:0000313" key="5">
    <source>
        <dbReference type="Proteomes" id="UP001180973"/>
    </source>
</evidence>
<protein>
    <submittedName>
        <fullName evidence="4">Glycosyltransferase family 4 protein</fullName>
        <ecNumber evidence="4">2.4.-.-</ecNumber>
    </submittedName>
</protein>
<keyword evidence="5" id="KW-1185">Reference proteome</keyword>
<organism evidence="4 5">
    <name type="scientific">Micromonospora reichwaldensis</name>
    <dbReference type="NCBI Taxonomy" id="3075516"/>
    <lineage>
        <taxon>Bacteria</taxon>
        <taxon>Bacillati</taxon>
        <taxon>Actinomycetota</taxon>
        <taxon>Actinomycetes</taxon>
        <taxon>Micromonosporales</taxon>
        <taxon>Micromonosporaceae</taxon>
        <taxon>Micromonospora</taxon>
    </lineage>
</organism>
<keyword evidence="2 4" id="KW-0808">Transferase</keyword>
<keyword evidence="1 4" id="KW-0328">Glycosyltransferase</keyword>
<dbReference type="PANTHER" id="PTHR12526">
    <property type="entry name" value="GLYCOSYLTRANSFERASE"/>
    <property type="match status" value="1"/>
</dbReference>
<evidence type="ECO:0000259" key="3">
    <source>
        <dbReference type="Pfam" id="PF13439"/>
    </source>
</evidence>
<dbReference type="EC" id="2.4.-.-" evidence="4"/>
<comment type="caution">
    <text evidence="4">The sequence shown here is derived from an EMBL/GenBank/DDBJ whole genome shotgun (WGS) entry which is preliminary data.</text>
</comment>
<evidence type="ECO:0000256" key="1">
    <source>
        <dbReference type="ARBA" id="ARBA00022676"/>
    </source>
</evidence>
<dbReference type="Proteomes" id="UP001180973">
    <property type="component" value="Unassembled WGS sequence"/>
</dbReference>
<accession>A0ABU2WZ50</accession>
<dbReference type="GO" id="GO:0016757">
    <property type="term" value="F:glycosyltransferase activity"/>
    <property type="evidence" value="ECO:0007669"/>
    <property type="project" value="UniProtKB-KW"/>
</dbReference>
<evidence type="ECO:0000256" key="2">
    <source>
        <dbReference type="ARBA" id="ARBA00022679"/>
    </source>
</evidence>
<name>A0ABU2WZ50_9ACTN</name>
<feature type="domain" description="Glycosyltransferase subfamily 4-like N-terminal" evidence="3">
    <location>
        <begin position="54"/>
        <end position="176"/>
    </location>
</feature>
<dbReference type="RefSeq" id="WP_311412849.1">
    <property type="nucleotide sequence ID" value="NZ_JAVRFL010000020.1"/>
</dbReference>
<evidence type="ECO:0000313" key="4">
    <source>
        <dbReference type="EMBL" id="MDT0530889.1"/>
    </source>
</evidence>
<proteinExistence type="predicted"/>
<sequence length="383" mass="41682">MNRPLRVALVSPLPPPQGGIARWTRMIDGAARDADAVDLVVVDIALRGRSIHQTRLFRRVAAGAIQIARSSWSLAWEMVRRRPDVVHVNTSGHLGTVRDLVLLQMSRAFGVPFVYHIRFGRVPQIAAGNRKEWRLMRRVIARAAAVVVLDERTERAIRTYADHGPLLRIPNCIDTSTLPQPSDHEAPRKRVLFAGWVIPAKGVEDLLSAWSGIDTSGWELVVAGPCESGYLRRIRPLVDGHAVRFPGELGGQDLLELMATCEVFVLPSHSEGFPNAILEAMALGRAVIATDVGAVGDMLSDGCGVVVPPREPDRLATALAAVMGDPACRVRLGERARAKAADEYALPVVFDRYEGLWRRVSRIDDSASADTGASSAVTQDVVG</sequence>
<dbReference type="SUPFAM" id="SSF53756">
    <property type="entry name" value="UDP-Glycosyltransferase/glycogen phosphorylase"/>
    <property type="match status" value="1"/>
</dbReference>
<dbReference type="CDD" id="cd03801">
    <property type="entry name" value="GT4_PimA-like"/>
    <property type="match status" value="1"/>
</dbReference>
<reference evidence="4" key="1">
    <citation type="submission" date="2023-09" db="EMBL/GenBank/DDBJ databases">
        <title>30 novel species of actinomycetes from the DSMZ collection.</title>
        <authorList>
            <person name="Nouioui I."/>
        </authorList>
    </citation>
    <scope>NUCLEOTIDE SEQUENCE</scope>
    <source>
        <strain evidence="4">DSM 115977</strain>
    </source>
</reference>
<dbReference type="Pfam" id="PF13692">
    <property type="entry name" value="Glyco_trans_1_4"/>
    <property type="match status" value="1"/>
</dbReference>
<dbReference type="EMBL" id="JAVRFL010000020">
    <property type="protein sequence ID" value="MDT0530889.1"/>
    <property type="molecule type" value="Genomic_DNA"/>
</dbReference>
<gene>
    <name evidence="4" type="ORF">RM555_17995</name>
</gene>
<dbReference type="InterPro" id="IPR028098">
    <property type="entry name" value="Glyco_trans_4-like_N"/>
</dbReference>
<dbReference type="PANTHER" id="PTHR12526:SF510">
    <property type="entry name" value="D-INOSITOL 3-PHOSPHATE GLYCOSYLTRANSFERASE"/>
    <property type="match status" value="1"/>
</dbReference>